<dbReference type="Proteomes" id="UP000215539">
    <property type="component" value="Chromosome 1"/>
</dbReference>
<feature type="transmembrane region" description="Helical" evidence="1">
    <location>
        <begin position="252"/>
        <end position="275"/>
    </location>
</feature>
<protein>
    <submittedName>
        <fullName evidence="3">Predicted membrane protein</fullName>
    </submittedName>
</protein>
<keyword evidence="1" id="KW-0472">Membrane</keyword>
<organism evidence="3 4">
    <name type="scientific">Capnocytophaga haemolytica</name>
    <dbReference type="NCBI Taxonomy" id="45243"/>
    <lineage>
        <taxon>Bacteria</taxon>
        <taxon>Pseudomonadati</taxon>
        <taxon>Bacteroidota</taxon>
        <taxon>Flavobacteriia</taxon>
        <taxon>Flavobacteriales</taxon>
        <taxon>Flavobacteriaceae</taxon>
        <taxon>Capnocytophaga</taxon>
    </lineage>
</organism>
<evidence type="ECO:0000259" key="2">
    <source>
        <dbReference type="Pfam" id="PF07786"/>
    </source>
</evidence>
<feature type="transmembrane region" description="Helical" evidence="1">
    <location>
        <begin position="144"/>
        <end position="163"/>
    </location>
</feature>
<feature type="domain" description="Heparan-alpha-glucosaminide N-acetyltransferase catalytic" evidence="2">
    <location>
        <begin position="11"/>
        <end position="209"/>
    </location>
</feature>
<sequence length="357" mass="41850">MSYLLKVMKQRLLFIDVIRAYAICMMLQGHFITALLADPYWDESNIFFRIWHYFTGITAPVFLTISGFIFTYLLIREGDRSHRGWKNPRVVKGIRRGFYLILVACLLRKSIHYVEILHCIGLSLILMVGIYIISTNRFIKLKYILPPLLIALTITIFLFESTYNTLSLPFLPRIIANYFTPIYGTFFSILPWFGYVCLGGFMGSLFYFFKGAKYLYPTFITLLIVFGYIFHHQFTTFNFLYNLTSIELFNRVARSGFLFLRMGDALWVFAFFVILRNVITMPLIQRIGVNTLSIYVIHYIMLYSFIPKFNLSYYFHRSLTPAQAIIGAILFVSVVVFLSFIYNRVKDNIKEKIKGKE</sequence>
<feature type="transmembrane region" description="Helical" evidence="1">
    <location>
        <begin position="51"/>
        <end position="75"/>
    </location>
</feature>
<keyword evidence="1" id="KW-0812">Transmembrane</keyword>
<dbReference type="AlphaFoldDB" id="A0AAX2GUZ8"/>
<evidence type="ECO:0000313" key="3">
    <source>
        <dbReference type="EMBL" id="SNV03762.1"/>
    </source>
</evidence>
<feature type="transmembrane region" description="Helical" evidence="1">
    <location>
        <begin position="96"/>
        <end position="114"/>
    </location>
</feature>
<evidence type="ECO:0000313" key="4">
    <source>
        <dbReference type="Proteomes" id="UP000215539"/>
    </source>
</evidence>
<dbReference type="Pfam" id="PF07786">
    <property type="entry name" value="HGSNAT_cat"/>
    <property type="match status" value="1"/>
</dbReference>
<proteinExistence type="predicted"/>
<name>A0AAX2GUZ8_9FLAO</name>
<reference evidence="3 4" key="1">
    <citation type="submission" date="2017-06" db="EMBL/GenBank/DDBJ databases">
        <authorList>
            <consortium name="Pathogen Informatics"/>
        </authorList>
    </citation>
    <scope>NUCLEOTIDE SEQUENCE [LARGE SCALE GENOMIC DNA]</scope>
    <source>
        <strain evidence="3 4">NCTC12947</strain>
    </source>
</reference>
<feature type="transmembrane region" description="Helical" evidence="1">
    <location>
        <begin position="183"/>
        <end position="207"/>
    </location>
</feature>
<gene>
    <name evidence="3" type="ORF">SAMEA44541418_00314</name>
</gene>
<feature type="transmembrane region" description="Helical" evidence="1">
    <location>
        <begin position="214"/>
        <end position="232"/>
    </location>
</feature>
<accession>A0AAX2GUZ8</accession>
<dbReference type="InterPro" id="IPR012429">
    <property type="entry name" value="HGSNAT_cat"/>
</dbReference>
<evidence type="ECO:0000256" key="1">
    <source>
        <dbReference type="SAM" id="Phobius"/>
    </source>
</evidence>
<dbReference type="EMBL" id="LT906449">
    <property type="protein sequence ID" value="SNV03762.1"/>
    <property type="molecule type" value="Genomic_DNA"/>
</dbReference>
<feature type="transmembrane region" description="Helical" evidence="1">
    <location>
        <begin position="12"/>
        <end position="31"/>
    </location>
</feature>
<feature type="transmembrane region" description="Helical" evidence="1">
    <location>
        <begin position="287"/>
        <end position="306"/>
    </location>
</feature>
<feature type="transmembrane region" description="Helical" evidence="1">
    <location>
        <begin position="318"/>
        <end position="342"/>
    </location>
</feature>
<keyword evidence="1" id="KW-1133">Transmembrane helix</keyword>
<feature type="transmembrane region" description="Helical" evidence="1">
    <location>
        <begin position="120"/>
        <end position="139"/>
    </location>
</feature>